<dbReference type="PIRSF" id="PIRSF037677">
    <property type="entry name" value="DNA_mis_repair_Msh6"/>
    <property type="match status" value="1"/>
</dbReference>
<evidence type="ECO:0000259" key="12">
    <source>
        <dbReference type="PROSITE" id="PS00486"/>
    </source>
</evidence>
<feature type="binding site" evidence="9">
    <location>
        <begin position="664"/>
        <end position="671"/>
    </location>
    <ligand>
        <name>ATP</name>
        <dbReference type="ChEBI" id="CHEBI:30616"/>
    </ligand>
</feature>
<dbReference type="PANTHER" id="PTHR11361:SF34">
    <property type="entry name" value="DNA MISMATCH REPAIR PROTEIN MSH1, MITOCHONDRIAL"/>
    <property type="match status" value="1"/>
</dbReference>
<dbReference type="SUPFAM" id="SSF48334">
    <property type="entry name" value="DNA repair protein MutS, domain III"/>
    <property type="match status" value="1"/>
</dbReference>
<comment type="function">
    <text evidence="8 9">This protein is involved in the repair of mismatches in DNA. It is possible that it carries out the mismatch recognition step. This protein has a weak ATPase activity.</text>
</comment>
<evidence type="ECO:0000256" key="1">
    <source>
        <dbReference type="ARBA" id="ARBA00006271"/>
    </source>
</evidence>
<dbReference type="SUPFAM" id="SSF55271">
    <property type="entry name" value="DNA repair protein MutS, domain I"/>
    <property type="match status" value="1"/>
</dbReference>
<dbReference type="InterPro" id="IPR007695">
    <property type="entry name" value="DNA_mismatch_repair_MutS-lik_N"/>
</dbReference>
<dbReference type="InterPro" id="IPR036187">
    <property type="entry name" value="DNA_mismatch_repair_MutS_sf"/>
</dbReference>
<dbReference type="Pfam" id="PF05192">
    <property type="entry name" value="MutS_III"/>
    <property type="match status" value="1"/>
</dbReference>
<feature type="region of interest" description="Disordered" evidence="11">
    <location>
        <begin position="1"/>
        <end position="21"/>
    </location>
</feature>
<evidence type="ECO:0000313" key="13">
    <source>
        <dbReference type="EMBL" id="TDP82251.1"/>
    </source>
</evidence>
<dbReference type="NCBIfam" id="TIGR01070">
    <property type="entry name" value="mutS1"/>
    <property type="match status" value="1"/>
</dbReference>
<dbReference type="GO" id="GO:0030983">
    <property type="term" value="F:mismatched DNA binding"/>
    <property type="evidence" value="ECO:0007669"/>
    <property type="project" value="InterPro"/>
</dbReference>
<keyword evidence="7 9" id="KW-0234">DNA repair</keyword>
<name>A0A4R6R8B1_9BURK</name>
<dbReference type="SMART" id="SM00533">
    <property type="entry name" value="MUTSd"/>
    <property type="match status" value="1"/>
</dbReference>
<dbReference type="InterPro" id="IPR005748">
    <property type="entry name" value="DNA_mismatch_repair_MutS"/>
</dbReference>
<evidence type="ECO:0000256" key="10">
    <source>
        <dbReference type="RuleBase" id="RU003756"/>
    </source>
</evidence>
<keyword evidence="4 9" id="KW-0227">DNA damage</keyword>
<dbReference type="InterPro" id="IPR007696">
    <property type="entry name" value="DNA_mismatch_repair_MutS_core"/>
</dbReference>
<dbReference type="Gene3D" id="1.10.1420.10">
    <property type="match status" value="2"/>
</dbReference>
<dbReference type="FunFam" id="3.40.1170.10:FF:000001">
    <property type="entry name" value="DNA mismatch repair protein MutS"/>
    <property type="match status" value="1"/>
</dbReference>
<evidence type="ECO:0000256" key="3">
    <source>
        <dbReference type="ARBA" id="ARBA00022741"/>
    </source>
</evidence>
<dbReference type="InterPro" id="IPR036678">
    <property type="entry name" value="MutS_con_dom_sf"/>
</dbReference>
<feature type="domain" description="DNA mismatch repair proteins mutS family" evidence="12">
    <location>
        <begin position="738"/>
        <end position="754"/>
    </location>
</feature>
<dbReference type="InterPro" id="IPR007861">
    <property type="entry name" value="DNA_mismatch_repair_MutS_clamp"/>
</dbReference>
<evidence type="ECO:0000313" key="14">
    <source>
        <dbReference type="Proteomes" id="UP000294593"/>
    </source>
</evidence>
<dbReference type="Pfam" id="PF01624">
    <property type="entry name" value="MutS_I"/>
    <property type="match status" value="1"/>
</dbReference>
<dbReference type="InterPro" id="IPR007860">
    <property type="entry name" value="DNA_mmatch_repair_MutS_con_dom"/>
</dbReference>
<dbReference type="GO" id="GO:0005524">
    <property type="term" value="F:ATP binding"/>
    <property type="evidence" value="ECO:0007669"/>
    <property type="project" value="UniProtKB-UniRule"/>
</dbReference>
<dbReference type="SUPFAM" id="SSF52540">
    <property type="entry name" value="P-loop containing nucleoside triphosphate hydrolases"/>
    <property type="match status" value="1"/>
</dbReference>
<dbReference type="Proteomes" id="UP000294593">
    <property type="component" value="Unassembled WGS sequence"/>
</dbReference>
<dbReference type="PANTHER" id="PTHR11361">
    <property type="entry name" value="DNA MISMATCH REPAIR PROTEIN MUTS FAMILY MEMBER"/>
    <property type="match status" value="1"/>
</dbReference>
<dbReference type="AlphaFoldDB" id="A0A4R6R8B1"/>
<keyword evidence="6 9" id="KW-0238">DNA-binding</keyword>
<dbReference type="Gene3D" id="3.40.50.300">
    <property type="entry name" value="P-loop containing nucleotide triphosphate hydrolases"/>
    <property type="match status" value="1"/>
</dbReference>
<comment type="caution">
    <text evidence="13">The sequence shown here is derived from an EMBL/GenBank/DDBJ whole genome shotgun (WGS) entry which is preliminary data.</text>
</comment>
<keyword evidence="3 9" id="KW-0547">Nucleotide-binding</keyword>
<dbReference type="Pfam" id="PF05188">
    <property type="entry name" value="MutS_II"/>
    <property type="match status" value="1"/>
</dbReference>
<dbReference type="InterPro" id="IPR027417">
    <property type="entry name" value="P-loop_NTPase"/>
</dbReference>
<evidence type="ECO:0000256" key="4">
    <source>
        <dbReference type="ARBA" id="ARBA00022763"/>
    </source>
</evidence>
<dbReference type="Pfam" id="PF05190">
    <property type="entry name" value="MutS_IV"/>
    <property type="match status" value="1"/>
</dbReference>
<keyword evidence="5 9" id="KW-0067">ATP-binding</keyword>
<dbReference type="GO" id="GO:0140664">
    <property type="term" value="F:ATP-dependent DNA damage sensor activity"/>
    <property type="evidence" value="ECO:0007669"/>
    <property type="project" value="InterPro"/>
</dbReference>
<dbReference type="Gene3D" id="6.10.140.430">
    <property type="match status" value="1"/>
</dbReference>
<evidence type="ECO:0000256" key="7">
    <source>
        <dbReference type="ARBA" id="ARBA00023204"/>
    </source>
</evidence>
<evidence type="ECO:0000256" key="6">
    <source>
        <dbReference type="ARBA" id="ARBA00023125"/>
    </source>
</evidence>
<keyword evidence="14" id="KW-1185">Reference proteome</keyword>
<dbReference type="NCBIfam" id="NF003810">
    <property type="entry name" value="PRK05399.1"/>
    <property type="match status" value="1"/>
</dbReference>
<dbReference type="SMART" id="SM00534">
    <property type="entry name" value="MUTSac"/>
    <property type="match status" value="1"/>
</dbReference>
<dbReference type="InterPro" id="IPR016151">
    <property type="entry name" value="DNA_mismatch_repair_MutS_N"/>
</dbReference>
<dbReference type="GO" id="GO:0005829">
    <property type="term" value="C:cytosol"/>
    <property type="evidence" value="ECO:0007669"/>
    <property type="project" value="TreeGrafter"/>
</dbReference>
<dbReference type="Gene3D" id="3.40.1170.10">
    <property type="entry name" value="DNA repair protein MutS, domain I"/>
    <property type="match status" value="1"/>
</dbReference>
<organism evidence="13 14">
    <name type="scientific">Aquabacterium commune</name>
    <dbReference type="NCBI Taxonomy" id="70586"/>
    <lineage>
        <taxon>Bacteria</taxon>
        <taxon>Pseudomonadati</taxon>
        <taxon>Pseudomonadota</taxon>
        <taxon>Betaproteobacteria</taxon>
        <taxon>Burkholderiales</taxon>
        <taxon>Aquabacterium</taxon>
    </lineage>
</organism>
<accession>A0A4R6R8B1</accession>
<dbReference type="GO" id="GO:0006298">
    <property type="term" value="P:mismatch repair"/>
    <property type="evidence" value="ECO:0007669"/>
    <property type="project" value="UniProtKB-UniRule"/>
</dbReference>
<dbReference type="GO" id="GO:0003684">
    <property type="term" value="F:damaged DNA binding"/>
    <property type="evidence" value="ECO:0007669"/>
    <property type="project" value="UniProtKB-UniRule"/>
</dbReference>
<feature type="compositionally biased region" description="Low complexity" evidence="11">
    <location>
        <begin position="7"/>
        <end position="19"/>
    </location>
</feature>
<dbReference type="PROSITE" id="PS00486">
    <property type="entry name" value="DNA_MISMATCH_REPAIR_2"/>
    <property type="match status" value="1"/>
</dbReference>
<protein>
    <recommendedName>
        <fullName evidence="2 9">DNA mismatch repair protein MutS</fullName>
    </recommendedName>
</protein>
<evidence type="ECO:0000256" key="8">
    <source>
        <dbReference type="ARBA" id="ARBA00024647"/>
    </source>
</evidence>
<dbReference type="Pfam" id="PF00488">
    <property type="entry name" value="MutS_V"/>
    <property type="match status" value="1"/>
</dbReference>
<gene>
    <name evidence="9" type="primary">mutS</name>
    <name evidence="13" type="ORF">EV672_106214</name>
</gene>
<dbReference type="Gene3D" id="3.30.420.110">
    <property type="entry name" value="MutS, connector domain"/>
    <property type="match status" value="1"/>
</dbReference>
<dbReference type="EMBL" id="SNXW01000006">
    <property type="protein sequence ID" value="TDP82251.1"/>
    <property type="molecule type" value="Genomic_DNA"/>
</dbReference>
<evidence type="ECO:0000256" key="9">
    <source>
        <dbReference type="HAMAP-Rule" id="MF_00096"/>
    </source>
</evidence>
<evidence type="ECO:0000256" key="5">
    <source>
        <dbReference type="ARBA" id="ARBA00022840"/>
    </source>
</evidence>
<dbReference type="InterPro" id="IPR045076">
    <property type="entry name" value="MutS"/>
</dbReference>
<dbReference type="InterPro" id="IPR017261">
    <property type="entry name" value="DNA_mismatch_repair_MutS/MSH"/>
</dbReference>
<sequence>MPPPMDTPSTPTPSSATADYSGHTPMMQQYLRIKSEFPDTLVFYRMGDFYEVFYDDARKANRLIDITLTVRGQSGGEPVVMAGVPVNAVETYLAKLIRLGESVAICEQVGEVGASKGPVARKVVRVVTPGTLIDTELLSERADALLLAVVMGKERGKDKPSDTTPCALAWVGLSSGKLGLTECTARELVGWLARLQPAEILYDRERVPPALLPLLNAGSASGGGPRGVALTSRPTWQFDAGLGLRKLCEQLQVQHLQSWGAQEMPLAHAAAAALLSYAEHTQGRALAHVASMEVPRVSELLDVPPSTLRNLELVQTLRGEDAPTLLSLLDTCRTGMGSRALRQWLTQPLRDRSVARARHDAVATLLAPPTHAQGFDAIREALRQMSDVERINARVALRQVRPRELAGLRDTLLGLPDLLARVPDLAQEDGASPGLLQQVRSALSPDPAVAARLQAVLMEAPAVLLRDGGVIATGFDADLDELRAISQNCDAFLLDLEARERARTNIPNLRVQFNKVHGFYIEVTQSHADKVPLDYQRRQTLKNAERYITPELKAFEDKALSAQDRSLAREKFLFEQLIDFLQAHIGTLGALARALSTLDALAALAERAATLRWTRPEFVSHPCIDIEKGRHPVVEARLMETTGAAFIPNDCRLDAKRRMLIVTGPNMGGKSTFMRQVALIALMAAVGSYVPAASCRLGPMDAIHTRIGAADDLANAQSTFMLEMTEAAAIVHTATEHSLVLMDEIGRGTSTFDGLALAGAIAGHLHDRNQSFTLFATHYFELTRLPEKHPRALNVHVGVAESGDDIVFLHELQHGPASRSYGVQVARLAGMPHTLIRQARATLESLESQQRASDQQIDLFAELGGDGSAAGAVLDLDGLADAARASLPAGAQTAADALTPAEAQALNLLVAIDPDTLTPREALDALYKLKSVISS</sequence>
<dbReference type="HAMAP" id="MF_00096">
    <property type="entry name" value="MutS"/>
    <property type="match status" value="1"/>
</dbReference>
<comment type="similarity">
    <text evidence="1 9 10">Belongs to the DNA mismatch repair MutS family.</text>
</comment>
<evidence type="ECO:0000256" key="11">
    <source>
        <dbReference type="SAM" id="MobiDB-lite"/>
    </source>
</evidence>
<dbReference type="SUPFAM" id="SSF53150">
    <property type="entry name" value="DNA repair protein MutS, domain II"/>
    <property type="match status" value="1"/>
</dbReference>
<dbReference type="RefSeq" id="WP_424923150.1">
    <property type="nucleotide sequence ID" value="NZ_SNXW01000006.1"/>
</dbReference>
<dbReference type="CDD" id="cd03284">
    <property type="entry name" value="ABC_MutS1"/>
    <property type="match status" value="1"/>
</dbReference>
<dbReference type="InterPro" id="IPR000432">
    <property type="entry name" value="DNA_mismatch_repair_MutS_C"/>
</dbReference>
<proteinExistence type="inferred from homology"/>
<reference evidence="13 14" key="1">
    <citation type="submission" date="2019-03" db="EMBL/GenBank/DDBJ databases">
        <title>Genomic Encyclopedia of Type Strains, Phase IV (KMG-IV): sequencing the most valuable type-strain genomes for metagenomic binning, comparative biology and taxonomic classification.</title>
        <authorList>
            <person name="Goeker M."/>
        </authorList>
    </citation>
    <scope>NUCLEOTIDE SEQUENCE [LARGE SCALE GENOMIC DNA]</scope>
    <source>
        <strain evidence="13 14">DSM 11901</strain>
    </source>
</reference>
<evidence type="ECO:0000256" key="2">
    <source>
        <dbReference type="ARBA" id="ARBA00021982"/>
    </source>
</evidence>